<gene>
    <name evidence="2" type="ORF">CVM52_18615</name>
</gene>
<dbReference type="Pfam" id="PF13302">
    <property type="entry name" value="Acetyltransf_3"/>
    <property type="match status" value="1"/>
</dbReference>
<dbReference type="EMBL" id="PGTB01000111">
    <property type="protein sequence ID" value="PJE35144.1"/>
    <property type="molecule type" value="Genomic_DNA"/>
</dbReference>
<accession>A0A2M8IXB3</accession>
<dbReference type="InterPro" id="IPR000182">
    <property type="entry name" value="GNAT_dom"/>
</dbReference>
<evidence type="ECO:0000259" key="1">
    <source>
        <dbReference type="Pfam" id="PF13302"/>
    </source>
</evidence>
<dbReference type="PANTHER" id="PTHR43792:SF1">
    <property type="entry name" value="N-ACETYLTRANSFERASE DOMAIN-CONTAINING PROTEIN"/>
    <property type="match status" value="1"/>
</dbReference>
<dbReference type="AlphaFoldDB" id="A0A2M8IXB3"/>
<keyword evidence="3" id="KW-1185">Reference proteome</keyword>
<protein>
    <submittedName>
        <fullName evidence="2">N-acetyltransferase</fullName>
    </submittedName>
</protein>
<proteinExistence type="predicted"/>
<dbReference type="GO" id="GO:0016747">
    <property type="term" value="F:acyltransferase activity, transferring groups other than amino-acyl groups"/>
    <property type="evidence" value="ECO:0007669"/>
    <property type="project" value="InterPro"/>
</dbReference>
<comment type="caution">
    <text evidence="2">The sequence shown here is derived from an EMBL/GenBank/DDBJ whole genome shotgun (WGS) entry which is preliminary data.</text>
</comment>
<dbReference type="InterPro" id="IPR016181">
    <property type="entry name" value="Acyl_CoA_acyltransferase"/>
</dbReference>
<keyword evidence="2" id="KW-0808">Transferase</keyword>
<reference evidence="2 3" key="1">
    <citation type="journal article" date="2018" name="Int. J. Syst. Evol. Microbiol.">
        <title>Pseudooceanicola lipolyticus sp. nov., a marine alphaproteobacterium, reclassification of Oceanicola flagellatus as Pseudooceanicola flagellatus comb. nov. and emended description of the genus Pseudooceanicola.</title>
        <authorList>
            <person name="Huang M.-M."/>
            <person name="Guo L.-L."/>
            <person name="Wu Y.-H."/>
            <person name="Lai Q.-L."/>
            <person name="Shao Z.-Z."/>
            <person name="Wang C.-S."/>
            <person name="Wu M."/>
            <person name="Xu X.-W."/>
        </authorList>
    </citation>
    <scope>NUCLEOTIDE SEQUENCE [LARGE SCALE GENOMIC DNA]</scope>
    <source>
        <strain evidence="2 3">157</strain>
    </source>
</reference>
<organism evidence="2 3">
    <name type="scientific">Pseudooceanicola lipolyticus</name>
    <dbReference type="NCBI Taxonomy" id="2029104"/>
    <lineage>
        <taxon>Bacteria</taxon>
        <taxon>Pseudomonadati</taxon>
        <taxon>Pseudomonadota</taxon>
        <taxon>Alphaproteobacteria</taxon>
        <taxon>Rhodobacterales</taxon>
        <taxon>Paracoccaceae</taxon>
        <taxon>Pseudooceanicola</taxon>
    </lineage>
</organism>
<dbReference type="InterPro" id="IPR051531">
    <property type="entry name" value="N-acetyltransferase"/>
</dbReference>
<dbReference type="PANTHER" id="PTHR43792">
    <property type="entry name" value="GNAT FAMILY, PUTATIVE (AFU_ORTHOLOGUE AFUA_3G00765)-RELATED-RELATED"/>
    <property type="match status" value="1"/>
</dbReference>
<dbReference type="RefSeq" id="WP_100163942.1">
    <property type="nucleotide sequence ID" value="NZ_PGTB01000111.1"/>
</dbReference>
<sequence length="173" mass="19028">MIEDVPVIETERLILRGPEERDFDAFAAFSASERAKWIGGPFPRDRAWGGFLNTFGHWALRGYGMWMLEHRASGATAGRVGMIFNDGWDEPELGWHVFDGFEGQGLAYEAALAARAYAARHQGLDAVISYIVPDNTRSAALAARLGAVIERDGTVMGHACKVWRHPRVAEAAA</sequence>
<dbReference type="Proteomes" id="UP000231553">
    <property type="component" value="Unassembled WGS sequence"/>
</dbReference>
<dbReference type="OrthoDB" id="6293260at2"/>
<dbReference type="Gene3D" id="3.40.630.30">
    <property type="match status" value="1"/>
</dbReference>
<evidence type="ECO:0000313" key="2">
    <source>
        <dbReference type="EMBL" id="PJE35144.1"/>
    </source>
</evidence>
<name>A0A2M8IXB3_9RHOB</name>
<feature type="domain" description="N-acetyltransferase" evidence="1">
    <location>
        <begin position="12"/>
        <end position="147"/>
    </location>
</feature>
<dbReference type="SUPFAM" id="SSF55729">
    <property type="entry name" value="Acyl-CoA N-acyltransferases (Nat)"/>
    <property type="match status" value="1"/>
</dbReference>
<evidence type="ECO:0000313" key="3">
    <source>
        <dbReference type="Proteomes" id="UP000231553"/>
    </source>
</evidence>